<organism evidence="2">
    <name type="scientific">Arundo donax</name>
    <name type="common">Giant reed</name>
    <name type="synonym">Donax arundinaceus</name>
    <dbReference type="NCBI Taxonomy" id="35708"/>
    <lineage>
        <taxon>Eukaryota</taxon>
        <taxon>Viridiplantae</taxon>
        <taxon>Streptophyta</taxon>
        <taxon>Embryophyta</taxon>
        <taxon>Tracheophyta</taxon>
        <taxon>Spermatophyta</taxon>
        <taxon>Magnoliopsida</taxon>
        <taxon>Liliopsida</taxon>
        <taxon>Poales</taxon>
        <taxon>Poaceae</taxon>
        <taxon>PACMAD clade</taxon>
        <taxon>Arundinoideae</taxon>
        <taxon>Arundineae</taxon>
        <taxon>Arundo</taxon>
    </lineage>
</organism>
<dbReference type="EMBL" id="GBRH01204543">
    <property type="protein sequence ID" value="JAD93352.1"/>
    <property type="molecule type" value="Transcribed_RNA"/>
</dbReference>
<sequence length="134" mass="14218">MDGRSCGLEKVPGVISDGIPPASGAGIDIPQEKRFASVDETCEQVESYYGDLEAEMCMGFSKSVSLGVKKGLQKCVTFPPSSVEAQQEGGSCHHADDGLKDAPAYERSVSLPPTLKLISAIKGSRQKKWNGVTN</sequence>
<proteinExistence type="predicted"/>
<reference evidence="2" key="1">
    <citation type="submission" date="2014-09" db="EMBL/GenBank/DDBJ databases">
        <authorList>
            <person name="Magalhaes I.L.F."/>
            <person name="Oliveira U."/>
            <person name="Santos F.R."/>
            <person name="Vidigal T.H.D.A."/>
            <person name="Brescovit A.D."/>
            <person name="Santos A.J."/>
        </authorList>
    </citation>
    <scope>NUCLEOTIDE SEQUENCE</scope>
    <source>
        <tissue evidence="2">Shoot tissue taken approximately 20 cm above the soil surface</tissue>
    </source>
</reference>
<feature type="compositionally biased region" description="Basic and acidic residues" evidence="1">
    <location>
        <begin position="91"/>
        <end position="104"/>
    </location>
</feature>
<protein>
    <submittedName>
        <fullName evidence="2">Uncharacterized protein</fullName>
    </submittedName>
</protein>
<dbReference type="AlphaFoldDB" id="A0A0A9EBI9"/>
<name>A0A0A9EBI9_ARUDO</name>
<dbReference type="PANTHER" id="PTHR34952:SF2">
    <property type="entry name" value="OS05G0113500 PROTEIN"/>
    <property type="match status" value="1"/>
</dbReference>
<reference evidence="2" key="2">
    <citation type="journal article" date="2015" name="Data Brief">
        <title>Shoot transcriptome of the giant reed, Arundo donax.</title>
        <authorList>
            <person name="Barrero R.A."/>
            <person name="Guerrero F.D."/>
            <person name="Moolhuijzen P."/>
            <person name="Goolsby J.A."/>
            <person name="Tidwell J."/>
            <person name="Bellgard S.E."/>
            <person name="Bellgard M.I."/>
        </authorList>
    </citation>
    <scope>NUCLEOTIDE SEQUENCE</scope>
    <source>
        <tissue evidence="2">Shoot tissue taken approximately 20 cm above the soil surface</tissue>
    </source>
</reference>
<dbReference type="PANTHER" id="PTHR34952">
    <property type="entry name" value="OS05G0113500 PROTEIN"/>
    <property type="match status" value="1"/>
</dbReference>
<feature type="region of interest" description="Disordered" evidence="1">
    <location>
        <begin position="86"/>
        <end position="106"/>
    </location>
</feature>
<accession>A0A0A9EBI9</accession>
<evidence type="ECO:0000313" key="2">
    <source>
        <dbReference type="EMBL" id="JAD93352.1"/>
    </source>
</evidence>
<evidence type="ECO:0000256" key="1">
    <source>
        <dbReference type="SAM" id="MobiDB-lite"/>
    </source>
</evidence>